<dbReference type="Proteomes" id="UP000681594">
    <property type="component" value="Unassembled WGS sequence"/>
</dbReference>
<dbReference type="CDD" id="cd03495">
    <property type="entry name" value="SQR_TypeC_SdhD_like"/>
    <property type="match status" value="1"/>
</dbReference>
<evidence type="ECO:0000256" key="9">
    <source>
        <dbReference type="ARBA" id="ARBA00022617"/>
    </source>
</evidence>
<evidence type="ECO:0000256" key="3">
    <source>
        <dbReference type="ARBA" id="ARBA00004141"/>
    </source>
</evidence>
<protein>
    <recommendedName>
        <fullName evidence="6">Succinate dehydrogenase hydrophobic membrane anchor subunit</fullName>
    </recommendedName>
</protein>
<evidence type="ECO:0000256" key="1">
    <source>
        <dbReference type="ARBA" id="ARBA00001971"/>
    </source>
</evidence>
<dbReference type="RefSeq" id="WP_209381310.1">
    <property type="nucleotide sequence ID" value="NZ_JAGIZB010000024.1"/>
</dbReference>
<evidence type="ECO:0000256" key="13">
    <source>
        <dbReference type="ARBA" id="ARBA00022989"/>
    </source>
</evidence>
<evidence type="ECO:0000256" key="7">
    <source>
        <dbReference type="ARBA" id="ARBA00022448"/>
    </source>
</evidence>
<keyword evidence="9" id="KW-0349">Heme</keyword>
<evidence type="ECO:0000256" key="11">
    <source>
        <dbReference type="ARBA" id="ARBA00022723"/>
    </source>
</evidence>
<gene>
    <name evidence="17" type="primary">sdhD</name>
    <name evidence="17" type="ORF">J8J14_19930</name>
</gene>
<keyword evidence="18" id="KW-1185">Reference proteome</keyword>
<dbReference type="SUPFAM" id="SSF81343">
    <property type="entry name" value="Fumarate reductase respiratory complex transmembrane subunits"/>
    <property type="match status" value="1"/>
</dbReference>
<evidence type="ECO:0000256" key="14">
    <source>
        <dbReference type="ARBA" id="ARBA00023004"/>
    </source>
</evidence>
<evidence type="ECO:0000256" key="15">
    <source>
        <dbReference type="ARBA" id="ARBA00023136"/>
    </source>
</evidence>
<evidence type="ECO:0000313" key="17">
    <source>
        <dbReference type="EMBL" id="MBP0447048.1"/>
    </source>
</evidence>
<proteinExistence type="predicted"/>
<comment type="caution">
    <text evidence="17">The sequence shown here is derived from an EMBL/GenBank/DDBJ whole genome shotgun (WGS) entry which is preliminary data.</text>
</comment>
<comment type="function">
    <text evidence="2">Membrane-anchoring subunit of succinate dehydrogenase (SDH).</text>
</comment>
<dbReference type="Gene3D" id="1.20.1300.10">
    <property type="entry name" value="Fumarate reductase/succinate dehydrogenase, transmembrane subunit"/>
    <property type="match status" value="1"/>
</dbReference>
<dbReference type="Pfam" id="PF01127">
    <property type="entry name" value="Sdh_cyt"/>
    <property type="match status" value="1"/>
</dbReference>
<evidence type="ECO:0000256" key="4">
    <source>
        <dbReference type="ARBA" id="ARBA00005163"/>
    </source>
</evidence>
<dbReference type="EMBL" id="JAGIZB010000024">
    <property type="protein sequence ID" value="MBP0447048.1"/>
    <property type="molecule type" value="Genomic_DNA"/>
</dbReference>
<feature type="transmembrane region" description="Helical" evidence="16">
    <location>
        <begin position="63"/>
        <end position="83"/>
    </location>
</feature>
<keyword evidence="14" id="KW-0408">Iron</keyword>
<evidence type="ECO:0000256" key="10">
    <source>
        <dbReference type="ARBA" id="ARBA00022692"/>
    </source>
</evidence>
<organism evidence="17 18">
    <name type="scientific">Pararoseomonas baculiformis</name>
    <dbReference type="NCBI Taxonomy" id="2820812"/>
    <lineage>
        <taxon>Bacteria</taxon>
        <taxon>Pseudomonadati</taxon>
        <taxon>Pseudomonadota</taxon>
        <taxon>Alphaproteobacteria</taxon>
        <taxon>Acetobacterales</taxon>
        <taxon>Acetobacteraceae</taxon>
        <taxon>Pararoseomonas</taxon>
    </lineage>
</organism>
<dbReference type="InterPro" id="IPR014312">
    <property type="entry name" value="Succ_DH_anchor"/>
</dbReference>
<comment type="subcellular location">
    <subcellularLocation>
        <location evidence="3">Membrane</location>
        <topology evidence="3">Multi-pass membrane protein</topology>
    </subcellularLocation>
</comment>
<evidence type="ECO:0000256" key="2">
    <source>
        <dbReference type="ARBA" id="ARBA00004050"/>
    </source>
</evidence>
<sequence>MSDRQTRLQTPLRRVRGFGSAKNGTHHWWMQRVTSIALLPLTLWFAFSIAARAGDRWEVMAEWIARPFNAVLLIVLIAVGFYHTASGLQVVVEDYIRPDRSVMAINMAIKAVLTLLGLLAALSVIRLAV</sequence>
<evidence type="ECO:0000256" key="16">
    <source>
        <dbReference type="SAM" id="Phobius"/>
    </source>
</evidence>
<keyword evidence="8" id="KW-0816">Tricarboxylic acid cycle</keyword>
<feature type="transmembrane region" description="Helical" evidence="16">
    <location>
        <begin position="29"/>
        <end position="51"/>
    </location>
</feature>
<keyword evidence="7" id="KW-0813">Transport</keyword>
<keyword evidence="13 16" id="KW-1133">Transmembrane helix</keyword>
<name>A0ABS4AJ55_9PROT</name>
<evidence type="ECO:0000256" key="8">
    <source>
        <dbReference type="ARBA" id="ARBA00022532"/>
    </source>
</evidence>
<feature type="transmembrane region" description="Helical" evidence="16">
    <location>
        <begin position="103"/>
        <end position="125"/>
    </location>
</feature>
<keyword evidence="11" id="KW-0479">Metal-binding</keyword>
<dbReference type="NCBIfam" id="TIGR02968">
    <property type="entry name" value="succ_dehyd_anc"/>
    <property type="match status" value="1"/>
</dbReference>
<keyword evidence="10 16" id="KW-0812">Transmembrane</keyword>
<comment type="pathway">
    <text evidence="4">Carbohydrate metabolism; tricarboxylic acid cycle.</text>
</comment>
<keyword evidence="15 16" id="KW-0472">Membrane</keyword>
<keyword evidence="12" id="KW-0249">Electron transport</keyword>
<comment type="cofactor">
    <cofactor evidence="1">
        <name>heme</name>
        <dbReference type="ChEBI" id="CHEBI:30413"/>
    </cofactor>
</comment>
<evidence type="ECO:0000256" key="12">
    <source>
        <dbReference type="ARBA" id="ARBA00022982"/>
    </source>
</evidence>
<reference evidence="17 18" key="1">
    <citation type="submission" date="2021-03" db="EMBL/GenBank/DDBJ databases">
        <authorList>
            <person name="So Y."/>
        </authorList>
    </citation>
    <scope>NUCLEOTIDE SEQUENCE [LARGE SCALE GENOMIC DNA]</scope>
    <source>
        <strain evidence="17 18">SSH11</strain>
    </source>
</reference>
<comment type="subunit">
    <text evidence="5">Part of an enzyme complex containing four subunits: a flavoprotein, an iron-sulfur protein, plus two membrane-anchoring proteins, SdhC and SdhD.</text>
</comment>
<dbReference type="InterPro" id="IPR000701">
    <property type="entry name" value="SuccDH_FuR_B_TM-su"/>
</dbReference>
<evidence type="ECO:0000256" key="6">
    <source>
        <dbReference type="ARBA" id="ARBA00019425"/>
    </source>
</evidence>
<evidence type="ECO:0000256" key="5">
    <source>
        <dbReference type="ARBA" id="ARBA00011558"/>
    </source>
</evidence>
<evidence type="ECO:0000313" key="18">
    <source>
        <dbReference type="Proteomes" id="UP000681594"/>
    </source>
</evidence>
<accession>A0ABS4AJ55</accession>
<dbReference type="InterPro" id="IPR034804">
    <property type="entry name" value="SQR/QFR_C/D"/>
</dbReference>